<evidence type="ECO:0000259" key="5">
    <source>
        <dbReference type="Pfam" id="PF13407"/>
    </source>
</evidence>
<dbReference type="Pfam" id="PF13407">
    <property type="entry name" value="Peripla_BP_4"/>
    <property type="match status" value="1"/>
</dbReference>
<keyword evidence="4" id="KW-0472">Membrane</keyword>
<dbReference type="SUPFAM" id="SSF53822">
    <property type="entry name" value="Periplasmic binding protein-like I"/>
    <property type="match status" value="1"/>
</dbReference>
<protein>
    <submittedName>
        <fullName evidence="6">Substrate-binding domain-containing protein</fullName>
    </submittedName>
</protein>
<dbReference type="EMBL" id="JAEEGB010000003">
    <property type="protein sequence ID" value="MBI6871401.1"/>
    <property type="molecule type" value="Genomic_DNA"/>
</dbReference>
<gene>
    <name evidence="6" type="ORF">I6U51_01610</name>
</gene>
<comment type="caution">
    <text evidence="6">The sequence shown here is derived from an EMBL/GenBank/DDBJ whole genome shotgun (WGS) entry which is preliminary data.</text>
</comment>
<evidence type="ECO:0000256" key="4">
    <source>
        <dbReference type="SAM" id="Phobius"/>
    </source>
</evidence>
<evidence type="ECO:0000256" key="2">
    <source>
        <dbReference type="ARBA" id="ARBA00007639"/>
    </source>
</evidence>
<feature type="transmembrane region" description="Helical" evidence="4">
    <location>
        <begin position="7"/>
        <end position="25"/>
    </location>
</feature>
<evidence type="ECO:0000313" key="7">
    <source>
        <dbReference type="Proteomes" id="UP000622687"/>
    </source>
</evidence>
<keyword evidence="3" id="KW-0732">Signal</keyword>
<dbReference type="Proteomes" id="UP000622687">
    <property type="component" value="Unassembled WGS sequence"/>
</dbReference>
<dbReference type="InterPro" id="IPR028082">
    <property type="entry name" value="Peripla_BP_I"/>
</dbReference>
<evidence type="ECO:0000256" key="3">
    <source>
        <dbReference type="ARBA" id="ARBA00022729"/>
    </source>
</evidence>
<dbReference type="PANTHER" id="PTHR46847:SF1">
    <property type="entry name" value="D-ALLOSE-BINDING PERIPLASMIC PROTEIN-RELATED"/>
    <property type="match status" value="1"/>
</dbReference>
<reference evidence="6" key="1">
    <citation type="submission" date="2020-12" db="EMBL/GenBank/DDBJ databases">
        <title>Clostridium thailandense sp. nov., a novel acetogenic bacterium isolated from peat land soil in Thailand.</title>
        <authorList>
            <person name="Chaikitkaew S."/>
            <person name="Birkeland N.K."/>
        </authorList>
    </citation>
    <scope>NUCLEOTIDE SEQUENCE</scope>
    <source>
        <strain evidence="6">DSM 17425</strain>
    </source>
</reference>
<proteinExistence type="inferred from homology"/>
<dbReference type="RefSeq" id="WP_211140857.1">
    <property type="nucleotide sequence ID" value="NZ_JAEEGB010000003.1"/>
</dbReference>
<dbReference type="InterPro" id="IPR025997">
    <property type="entry name" value="SBP_2_dom"/>
</dbReference>
<feature type="domain" description="Periplasmic binding protein" evidence="5">
    <location>
        <begin position="46"/>
        <end position="292"/>
    </location>
</feature>
<comment type="subcellular location">
    <subcellularLocation>
        <location evidence="1">Cell envelope</location>
    </subcellularLocation>
</comment>
<dbReference type="GO" id="GO:0030313">
    <property type="term" value="C:cell envelope"/>
    <property type="evidence" value="ECO:0007669"/>
    <property type="project" value="UniProtKB-SubCell"/>
</dbReference>
<keyword evidence="4" id="KW-1133">Transmembrane helix</keyword>
<dbReference type="GO" id="GO:0030246">
    <property type="term" value="F:carbohydrate binding"/>
    <property type="evidence" value="ECO:0007669"/>
    <property type="project" value="UniProtKB-ARBA"/>
</dbReference>
<evidence type="ECO:0000256" key="1">
    <source>
        <dbReference type="ARBA" id="ARBA00004196"/>
    </source>
</evidence>
<accession>A0A934HNA9</accession>
<comment type="similarity">
    <text evidence="2">Belongs to the bacterial solute-binding protein 2 family.</text>
</comment>
<dbReference type="PANTHER" id="PTHR46847">
    <property type="entry name" value="D-ALLOSE-BINDING PERIPLASMIC PROTEIN-RELATED"/>
    <property type="match status" value="1"/>
</dbReference>
<dbReference type="AlphaFoldDB" id="A0A934HNA9"/>
<organism evidence="6 7">
    <name type="scientific">Clostridium aciditolerans</name>
    <dbReference type="NCBI Taxonomy" id="339861"/>
    <lineage>
        <taxon>Bacteria</taxon>
        <taxon>Bacillati</taxon>
        <taxon>Bacillota</taxon>
        <taxon>Clostridia</taxon>
        <taxon>Eubacteriales</taxon>
        <taxon>Clostridiaceae</taxon>
        <taxon>Clostridium</taxon>
    </lineage>
</organism>
<keyword evidence="7" id="KW-1185">Reference proteome</keyword>
<evidence type="ECO:0000313" key="6">
    <source>
        <dbReference type="EMBL" id="MBI6871401.1"/>
    </source>
</evidence>
<dbReference type="Gene3D" id="3.40.50.2300">
    <property type="match status" value="2"/>
</dbReference>
<keyword evidence="4" id="KW-0812">Transmembrane</keyword>
<name>A0A934HNA9_9CLOT</name>
<sequence>MKIIKRLVFICIAFVLIFCLVIYYPNLTFSGTQKNEKILVIGGMATGDYWGTVKMGAEAAAEECNVAFNYLAPKDESDIQGQINLIENALNKGISALVVAPNDYEKLSKVIEKAYSKRIPVIVMNSRVNTNKFDYYISADNIDGGRKAGDMLVSILGTKFKVGIMSSIEGADSLMEREKGLLDLFSQYKGVEVVAKGYCLSDPAATKELTKKMLSEHRNLDAIVALNSNAAEGVAETLNEMNLEGSIKVIAFDSTLREIDYLEKGIISATIIHDPFTMGYLSVKYAVNALNKNNLSNVKYAMDIFNKKDIPNEIKIKSKIIDGTNMYFQENEKFLFPIVK</sequence>